<evidence type="ECO:0000256" key="10">
    <source>
        <dbReference type="ARBA" id="ARBA00023239"/>
    </source>
</evidence>
<protein>
    <recommendedName>
        <fullName evidence="3 11">Chorismate synthase</fullName>
        <shortName evidence="11">CS</shortName>
        <ecNumber evidence="3 11">4.2.3.5</ecNumber>
    </recommendedName>
    <alternativeName>
        <fullName evidence="11">5-enolpyruvylshikimate-3-phosphate phospholyase</fullName>
    </alternativeName>
</protein>
<evidence type="ECO:0000256" key="12">
    <source>
        <dbReference type="RuleBase" id="RU000605"/>
    </source>
</evidence>
<dbReference type="PROSITE" id="PS00787">
    <property type="entry name" value="CHORISMATE_SYNTHASE_1"/>
    <property type="match status" value="1"/>
</dbReference>
<keyword evidence="9 11" id="KW-0057">Aromatic amino acid biosynthesis</keyword>
<dbReference type="Pfam" id="PF01264">
    <property type="entry name" value="Chorismate_synt"/>
    <property type="match status" value="1"/>
</dbReference>
<feature type="binding site" evidence="11">
    <location>
        <begin position="125"/>
        <end position="127"/>
    </location>
    <ligand>
        <name>FMN</name>
        <dbReference type="ChEBI" id="CHEBI:58210"/>
    </ligand>
</feature>
<evidence type="ECO:0000256" key="11">
    <source>
        <dbReference type="HAMAP-Rule" id="MF_00300"/>
    </source>
</evidence>
<dbReference type="Gene3D" id="3.60.150.10">
    <property type="entry name" value="Chorismate synthase AroC"/>
    <property type="match status" value="1"/>
</dbReference>
<evidence type="ECO:0000256" key="3">
    <source>
        <dbReference type="ARBA" id="ARBA00013036"/>
    </source>
</evidence>
<evidence type="ECO:0000256" key="2">
    <source>
        <dbReference type="ARBA" id="ARBA00008014"/>
    </source>
</evidence>
<evidence type="ECO:0000313" key="13">
    <source>
        <dbReference type="EMBL" id="MRI84468.1"/>
    </source>
</evidence>
<dbReference type="InterPro" id="IPR020541">
    <property type="entry name" value="Chorismate_synthase_CS"/>
</dbReference>
<feature type="binding site" evidence="11">
    <location>
        <position position="333"/>
    </location>
    <ligand>
        <name>FMN</name>
        <dbReference type="ChEBI" id="CHEBI:58210"/>
    </ligand>
</feature>
<dbReference type="EMBL" id="WJQS01000001">
    <property type="protein sequence ID" value="MRI84468.1"/>
    <property type="molecule type" value="Genomic_DNA"/>
</dbReference>
<feature type="binding site" evidence="11">
    <location>
        <begin position="306"/>
        <end position="310"/>
    </location>
    <ligand>
        <name>FMN</name>
        <dbReference type="ChEBI" id="CHEBI:58210"/>
    </ligand>
</feature>
<evidence type="ECO:0000256" key="1">
    <source>
        <dbReference type="ARBA" id="ARBA00005044"/>
    </source>
</evidence>
<dbReference type="InterPro" id="IPR035904">
    <property type="entry name" value="Chorismate_synth_AroC_sf"/>
</dbReference>
<dbReference type="SUPFAM" id="SSF103263">
    <property type="entry name" value="Chorismate synthase, AroC"/>
    <property type="match status" value="1"/>
</dbReference>
<keyword evidence="14" id="KW-1185">Reference proteome</keyword>
<dbReference type="GO" id="GO:0008652">
    <property type="term" value="P:amino acid biosynthetic process"/>
    <property type="evidence" value="ECO:0007669"/>
    <property type="project" value="UniProtKB-KW"/>
</dbReference>
<dbReference type="HAMAP" id="MF_00300">
    <property type="entry name" value="Chorismate_synth"/>
    <property type="match status" value="1"/>
</dbReference>
<comment type="caution">
    <text evidence="13">The sequence shown here is derived from an EMBL/GenBank/DDBJ whole genome shotgun (WGS) entry which is preliminary data.</text>
</comment>
<dbReference type="GO" id="GO:0009423">
    <property type="term" value="P:chorismate biosynthetic process"/>
    <property type="evidence" value="ECO:0007669"/>
    <property type="project" value="UniProtKB-UniRule"/>
</dbReference>
<comment type="caution">
    <text evidence="11">Lacks conserved residue(s) required for the propagation of feature annotation.</text>
</comment>
<comment type="catalytic activity">
    <reaction evidence="11 12">
        <text>5-O-(1-carboxyvinyl)-3-phosphoshikimate = chorismate + phosphate</text>
        <dbReference type="Rhea" id="RHEA:21020"/>
        <dbReference type="ChEBI" id="CHEBI:29748"/>
        <dbReference type="ChEBI" id="CHEBI:43474"/>
        <dbReference type="ChEBI" id="CHEBI:57701"/>
        <dbReference type="EC" id="4.2.3.5"/>
    </reaction>
</comment>
<dbReference type="GO" id="GO:0009073">
    <property type="term" value="P:aromatic amino acid family biosynthetic process"/>
    <property type="evidence" value="ECO:0007669"/>
    <property type="project" value="UniProtKB-KW"/>
</dbReference>
<dbReference type="GO" id="GO:0010181">
    <property type="term" value="F:FMN binding"/>
    <property type="evidence" value="ECO:0007669"/>
    <property type="project" value="TreeGrafter"/>
</dbReference>
<dbReference type="NCBIfam" id="TIGR00033">
    <property type="entry name" value="aroC"/>
    <property type="match status" value="1"/>
</dbReference>
<dbReference type="NCBIfam" id="NF003793">
    <property type="entry name" value="PRK05382.1"/>
    <property type="match status" value="1"/>
</dbReference>
<dbReference type="InterPro" id="IPR000453">
    <property type="entry name" value="Chorismate_synth"/>
</dbReference>
<keyword evidence="7 11" id="KW-0274">FAD</keyword>
<evidence type="ECO:0000256" key="6">
    <source>
        <dbReference type="ARBA" id="ARBA00022643"/>
    </source>
</evidence>
<feature type="binding site" evidence="11">
    <location>
        <position position="47"/>
    </location>
    <ligand>
        <name>NADP(+)</name>
        <dbReference type="ChEBI" id="CHEBI:58349"/>
    </ligand>
</feature>
<comment type="subunit">
    <text evidence="11">Homotetramer.</text>
</comment>
<keyword evidence="6 11" id="KW-0288">FMN</keyword>
<evidence type="ECO:0000256" key="4">
    <source>
        <dbReference type="ARBA" id="ARBA00022605"/>
    </source>
</evidence>
<dbReference type="PANTHER" id="PTHR21085">
    <property type="entry name" value="CHORISMATE SYNTHASE"/>
    <property type="match status" value="1"/>
</dbReference>
<dbReference type="UniPathway" id="UPA00053">
    <property type="reaction ID" value="UER00090"/>
</dbReference>
<comment type="pathway">
    <text evidence="1 11 12">Metabolic intermediate biosynthesis; chorismate biosynthesis; chorismate from D-erythrose 4-phosphate and phosphoenolpyruvate: step 7/7.</text>
</comment>
<keyword evidence="8 11" id="KW-0521">NADP</keyword>
<keyword evidence="4 11" id="KW-0028">Amino-acid biosynthesis</keyword>
<gene>
    <name evidence="11 13" type="primary">aroC</name>
    <name evidence="13" type="ORF">GIY09_00955</name>
</gene>
<dbReference type="GO" id="GO:0005829">
    <property type="term" value="C:cytosol"/>
    <property type="evidence" value="ECO:0007669"/>
    <property type="project" value="TreeGrafter"/>
</dbReference>
<reference evidence="13 14" key="1">
    <citation type="submission" date="2019-11" db="EMBL/GenBank/DDBJ databases">
        <title>Characterisation of Fundicoccus ignavus gen. nov. sp. nov., a novel genus of the family Aerococcaceae isolated from bulk tank milk.</title>
        <authorList>
            <person name="Siebert A."/>
            <person name="Huptas C."/>
            <person name="Wenning M."/>
            <person name="Scherer S."/>
            <person name="Doll E.V."/>
        </authorList>
    </citation>
    <scope>NUCLEOTIDE SEQUENCE [LARGE SCALE GENOMIC DNA]</scope>
    <source>
        <strain evidence="13 14">WS4759</strain>
    </source>
</reference>
<evidence type="ECO:0000256" key="8">
    <source>
        <dbReference type="ARBA" id="ARBA00022857"/>
    </source>
</evidence>
<dbReference type="Proteomes" id="UP000430975">
    <property type="component" value="Unassembled WGS sequence"/>
</dbReference>
<dbReference type="PANTHER" id="PTHR21085:SF0">
    <property type="entry name" value="CHORISMATE SYNTHASE"/>
    <property type="match status" value="1"/>
</dbReference>
<keyword evidence="5 11" id="KW-0285">Flavoprotein</keyword>
<proteinExistence type="inferred from homology"/>
<comment type="function">
    <text evidence="11">Catalyzes the anti-1,4-elimination of the C-3 phosphate and the C-6 proR hydrogen from 5-enolpyruvylshikimate-3-phosphate (EPSP) to yield chorismate, which is the branch point compound that serves as the starting substrate for the three terminal pathways of aromatic amino acid biosynthesis. This reaction introduces a second double bond into the aromatic ring system.</text>
</comment>
<evidence type="ECO:0000256" key="5">
    <source>
        <dbReference type="ARBA" id="ARBA00022630"/>
    </source>
</evidence>
<dbReference type="PIRSF" id="PIRSF001456">
    <property type="entry name" value="Chorismate_synth"/>
    <property type="match status" value="1"/>
</dbReference>
<evidence type="ECO:0000256" key="9">
    <source>
        <dbReference type="ARBA" id="ARBA00023141"/>
    </source>
</evidence>
<comment type="cofactor">
    <cofactor evidence="11 12">
        <name>FMNH2</name>
        <dbReference type="ChEBI" id="CHEBI:57618"/>
    </cofactor>
    <text evidence="11 12">Reduced FMN (FMNH(2)).</text>
</comment>
<dbReference type="AlphaFoldDB" id="A0A6I2GIQ9"/>
<dbReference type="RefSeq" id="WP_311453230.1">
    <property type="nucleotide sequence ID" value="NZ_WJQS01000001.1"/>
</dbReference>
<name>A0A6I2GIQ9_9LACT</name>
<evidence type="ECO:0000256" key="7">
    <source>
        <dbReference type="ARBA" id="ARBA00022827"/>
    </source>
</evidence>
<dbReference type="PROSITE" id="PS00789">
    <property type="entry name" value="CHORISMATE_SYNTHASE_3"/>
    <property type="match status" value="1"/>
</dbReference>
<dbReference type="CDD" id="cd07304">
    <property type="entry name" value="Chorismate_synthase"/>
    <property type="match status" value="1"/>
</dbReference>
<dbReference type="GO" id="GO:0004107">
    <property type="term" value="F:chorismate synthase activity"/>
    <property type="evidence" value="ECO:0007669"/>
    <property type="project" value="UniProtKB-UniRule"/>
</dbReference>
<organism evidence="13 14">
    <name type="scientific">Fundicoccus ignavus</name>
    <dbReference type="NCBI Taxonomy" id="2664442"/>
    <lineage>
        <taxon>Bacteria</taxon>
        <taxon>Bacillati</taxon>
        <taxon>Bacillota</taxon>
        <taxon>Bacilli</taxon>
        <taxon>Lactobacillales</taxon>
        <taxon>Aerococcaceae</taxon>
        <taxon>Fundicoccus</taxon>
    </lineage>
</organism>
<dbReference type="PROSITE" id="PS00788">
    <property type="entry name" value="CHORISMATE_SYNTHASE_2"/>
    <property type="match status" value="1"/>
</dbReference>
<evidence type="ECO:0000313" key="14">
    <source>
        <dbReference type="Proteomes" id="UP000430975"/>
    </source>
</evidence>
<keyword evidence="10 11" id="KW-0456">Lyase</keyword>
<feature type="binding site" evidence="11">
    <location>
        <position position="291"/>
    </location>
    <ligand>
        <name>FMN</name>
        <dbReference type="ChEBI" id="CHEBI:58210"/>
    </ligand>
</feature>
<accession>A0A6I2GIQ9</accession>
<sequence>MSGIWGNNLEISIFGESHGRAIGVTLSGLPAGVKIDMDEVLVEMARRAPGQNELTTPRKEKDEPDIVSGVLDGMTTGAPLTALIWNTNTRSVDYSQMKKLMRPGQADYPGKVRYDGFNDYRGSGHFSGRITAPLVFAGAIAQQWLRQKGIVIGSHIQSIGSVEDERFESQGAVTAEQVEQLKSVQLPVFDESKRDAMTQVILDAKADLDSVGGIVETFVLGIDAGYGNPFFDSVESTLAHLVFAVPATKGIEFGAGFDITRMRGSEANDSYYYDENGQIKTRTNNNGGILGGITYGMPIVFRTAIKPPASIEKKQETIDIEARENADLEVFGRHDPCIVPRVLPVLEAVTALGLMDLILGRDKA</sequence>
<comment type="similarity">
    <text evidence="2 11 12">Belongs to the chorismate synthase family.</text>
</comment>
<dbReference type="EC" id="4.2.3.5" evidence="3 11"/>